<dbReference type="GO" id="GO:0004416">
    <property type="term" value="F:hydroxyacylglutathione hydrolase activity"/>
    <property type="evidence" value="ECO:0007669"/>
    <property type="project" value="UniProtKB-UniRule"/>
</dbReference>
<accession>A0A8J6U1S3</accession>
<protein>
    <recommendedName>
        <fullName evidence="7">Hydroxyacylglutathione hydrolase</fullName>
        <ecNumber evidence="7">3.1.2.6</ecNumber>
    </recommendedName>
    <alternativeName>
        <fullName evidence="7">Glyoxalase II</fullName>
        <shortName evidence="7">Glx II</shortName>
    </alternativeName>
</protein>
<feature type="binding site" evidence="7">
    <location>
        <position position="133"/>
    </location>
    <ligand>
        <name>Zn(2+)</name>
        <dbReference type="ChEBI" id="CHEBI:29105"/>
        <label>2</label>
    </ligand>
</feature>
<evidence type="ECO:0000313" key="10">
    <source>
        <dbReference type="Proteomes" id="UP000643405"/>
    </source>
</evidence>
<proteinExistence type="inferred from homology"/>
<feature type="binding site" evidence="7">
    <location>
        <position position="60"/>
    </location>
    <ligand>
        <name>Zn(2+)</name>
        <dbReference type="ChEBI" id="CHEBI:29105"/>
        <label>2</label>
    </ligand>
</feature>
<evidence type="ECO:0000259" key="8">
    <source>
        <dbReference type="SMART" id="SM00849"/>
    </source>
</evidence>
<dbReference type="AlphaFoldDB" id="A0A8J6U1S3"/>
<feature type="binding site" evidence="7">
    <location>
        <position position="171"/>
    </location>
    <ligand>
        <name>Zn(2+)</name>
        <dbReference type="ChEBI" id="CHEBI:29105"/>
        <label>2</label>
    </ligand>
</feature>
<keyword evidence="4 7" id="KW-0479">Metal-binding</keyword>
<dbReference type="Pfam" id="PF00753">
    <property type="entry name" value="Lactamase_B"/>
    <property type="match status" value="1"/>
</dbReference>
<dbReference type="InterPro" id="IPR050110">
    <property type="entry name" value="Glyoxalase_II_hydrolase"/>
</dbReference>
<dbReference type="EC" id="3.1.2.6" evidence="7"/>
<keyword evidence="10" id="KW-1185">Reference proteome</keyword>
<dbReference type="GO" id="GO:0046872">
    <property type="term" value="F:metal ion binding"/>
    <property type="evidence" value="ECO:0007669"/>
    <property type="project" value="UniProtKB-KW"/>
</dbReference>
<dbReference type="Gene3D" id="3.60.15.10">
    <property type="entry name" value="Ribonuclease Z/Hydroxyacylglutathione hydrolase-like"/>
    <property type="match status" value="1"/>
</dbReference>
<comment type="pathway">
    <text evidence="2 7">Secondary metabolite metabolism; methylglyoxal degradation; (R)-lactate from methylglyoxal: step 2/2.</text>
</comment>
<dbReference type="SMART" id="SM00849">
    <property type="entry name" value="Lactamase_B"/>
    <property type="match status" value="1"/>
</dbReference>
<dbReference type="InterPro" id="IPR036866">
    <property type="entry name" value="RibonucZ/Hydroxyglut_hydro"/>
</dbReference>
<feature type="binding site" evidence="7">
    <location>
        <position position="133"/>
    </location>
    <ligand>
        <name>Zn(2+)</name>
        <dbReference type="ChEBI" id="CHEBI:29105"/>
        <label>1</label>
    </ligand>
</feature>
<evidence type="ECO:0000256" key="5">
    <source>
        <dbReference type="ARBA" id="ARBA00022801"/>
    </source>
</evidence>
<organism evidence="9 10">
    <name type="scientific">Oryzicola mucosus</name>
    <dbReference type="NCBI Taxonomy" id="2767425"/>
    <lineage>
        <taxon>Bacteria</taxon>
        <taxon>Pseudomonadati</taxon>
        <taxon>Pseudomonadota</taxon>
        <taxon>Alphaproteobacteria</taxon>
        <taxon>Hyphomicrobiales</taxon>
        <taxon>Phyllobacteriaceae</taxon>
        <taxon>Oryzicola</taxon>
    </lineage>
</organism>
<comment type="similarity">
    <text evidence="3 7">Belongs to the metallo-beta-lactamase superfamily. Glyoxalase II family.</text>
</comment>
<keyword evidence="6 7" id="KW-0862">Zinc</keyword>
<gene>
    <name evidence="7 9" type="primary">gloB</name>
    <name evidence="9" type="ORF">ICI42_21740</name>
</gene>
<feature type="binding site" evidence="7">
    <location>
        <position position="61"/>
    </location>
    <ligand>
        <name>Zn(2+)</name>
        <dbReference type="ChEBI" id="CHEBI:29105"/>
        <label>2</label>
    </ligand>
</feature>
<dbReference type="RefSeq" id="WP_188166705.1">
    <property type="nucleotide sequence ID" value="NZ_JACVVX010000011.1"/>
</dbReference>
<evidence type="ECO:0000256" key="7">
    <source>
        <dbReference type="HAMAP-Rule" id="MF_01374"/>
    </source>
</evidence>
<comment type="caution">
    <text evidence="9">The sequence shown here is derived from an EMBL/GenBank/DDBJ whole genome shotgun (WGS) entry which is preliminary data.</text>
</comment>
<dbReference type="SUPFAM" id="SSF56281">
    <property type="entry name" value="Metallo-hydrolase/oxidoreductase"/>
    <property type="match status" value="1"/>
</dbReference>
<feature type="domain" description="Metallo-beta-lactamase" evidence="8">
    <location>
        <begin position="13"/>
        <end position="171"/>
    </location>
</feature>
<dbReference type="InterPro" id="IPR032282">
    <property type="entry name" value="HAGH_C"/>
</dbReference>
<comment type="cofactor">
    <cofactor evidence="7">
        <name>Zn(2+)</name>
        <dbReference type="ChEBI" id="CHEBI:29105"/>
    </cofactor>
    <text evidence="7">Binds 2 Zn(2+) ions per subunit.</text>
</comment>
<dbReference type="InterPro" id="IPR035680">
    <property type="entry name" value="Clx_II_MBL"/>
</dbReference>
<dbReference type="Pfam" id="PF16123">
    <property type="entry name" value="HAGH_C"/>
    <property type="match status" value="1"/>
</dbReference>
<evidence type="ECO:0000256" key="3">
    <source>
        <dbReference type="ARBA" id="ARBA00006759"/>
    </source>
</evidence>
<comment type="function">
    <text evidence="7">Thiolesterase that catalyzes the hydrolysis of S-D-lactoyl-glutathione to form glutathione and D-lactic acid.</text>
</comment>
<evidence type="ECO:0000256" key="1">
    <source>
        <dbReference type="ARBA" id="ARBA00001623"/>
    </source>
</evidence>
<dbReference type="PIRSF" id="PIRSF005457">
    <property type="entry name" value="Glx"/>
    <property type="match status" value="1"/>
</dbReference>
<comment type="catalytic activity">
    <reaction evidence="1 7">
        <text>an S-(2-hydroxyacyl)glutathione + H2O = a 2-hydroxy carboxylate + glutathione + H(+)</text>
        <dbReference type="Rhea" id="RHEA:21864"/>
        <dbReference type="ChEBI" id="CHEBI:15377"/>
        <dbReference type="ChEBI" id="CHEBI:15378"/>
        <dbReference type="ChEBI" id="CHEBI:57925"/>
        <dbReference type="ChEBI" id="CHEBI:58896"/>
        <dbReference type="ChEBI" id="CHEBI:71261"/>
        <dbReference type="EC" id="3.1.2.6"/>
    </reaction>
</comment>
<comment type="subunit">
    <text evidence="7">Monomer.</text>
</comment>
<dbReference type="InterPro" id="IPR017782">
    <property type="entry name" value="Hydroxyacylglutathione_Hdrlase"/>
</dbReference>
<dbReference type="PANTHER" id="PTHR43705:SF1">
    <property type="entry name" value="HYDROXYACYLGLUTATHIONE HYDROLASE GLOB"/>
    <property type="match status" value="1"/>
</dbReference>
<evidence type="ECO:0000256" key="2">
    <source>
        <dbReference type="ARBA" id="ARBA00004963"/>
    </source>
</evidence>
<feature type="binding site" evidence="7">
    <location>
        <position position="58"/>
    </location>
    <ligand>
        <name>Zn(2+)</name>
        <dbReference type="ChEBI" id="CHEBI:29105"/>
        <label>1</label>
    </ligand>
</feature>
<dbReference type="UniPathway" id="UPA00619">
    <property type="reaction ID" value="UER00676"/>
</dbReference>
<dbReference type="GO" id="GO:0019243">
    <property type="term" value="P:methylglyoxal catabolic process to D-lactate via S-lactoyl-glutathione"/>
    <property type="evidence" value="ECO:0007669"/>
    <property type="project" value="UniProtKB-UniRule"/>
</dbReference>
<keyword evidence="5 7" id="KW-0378">Hydrolase</keyword>
<dbReference type="NCBIfam" id="TIGR03413">
    <property type="entry name" value="GSH_gloB"/>
    <property type="match status" value="1"/>
</dbReference>
<dbReference type="Proteomes" id="UP000643405">
    <property type="component" value="Unassembled WGS sequence"/>
</dbReference>
<feature type="binding site" evidence="7">
    <location>
        <position position="56"/>
    </location>
    <ligand>
        <name>Zn(2+)</name>
        <dbReference type="ChEBI" id="CHEBI:29105"/>
        <label>1</label>
    </ligand>
</feature>
<evidence type="ECO:0000313" key="9">
    <source>
        <dbReference type="EMBL" id="MBD0417266.1"/>
    </source>
</evidence>
<feature type="binding site" evidence="7">
    <location>
        <position position="114"/>
    </location>
    <ligand>
        <name>Zn(2+)</name>
        <dbReference type="ChEBI" id="CHEBI:29105"/>
        <label>1</label>
    </ligand>
</feature>
<dbReference type="HAMAP" id="MF_01374">
    <property type="entry name" value="Glyoxalase_2"/>
    <property type="match status" value="1"/>
</dbReference>
<sequence length="255" mass="28263">MTVRIEQFLCRSDNFGVLMHDATSGETAIIDAPEEAPILAAIARTGWTPTMILTTHHHADHVEANLALKKRFKLRIVGPEAERDRIPGIDDTVEQGSIIPFGDEEIDVIFTPGHTAGHVSYHLPQSKVAFTADTLFALGCGRLLECAPPVMFESLQKLAALPADTTVYCGHEYTLANARFALTVDPDNVQLRERAARIEALRAENRLTLPTTIGEELETNPFLRWADPAIRKHLGMEGATDVEVFAEIRKRKDNF</sequence>
<dbReference type="EMBL" id="JACVVX010000011">
    <property type="protein sequence ID" value="MBD0417266.1"/>
    <property type="molecule type" value="Genomic_DNA"/>
</dbReference>
<evidence type="ECO:0000256" key="4">
    <source>
        <dbReference type="ARBA" id="ARBA00022723"/>
    </source>
</evidence>
<dbReference type="InterPro" id="IPR001279">
    <property type="entry name" value="Metallo-B-lactamas"/>
</dbReference>
<reference evidence="9" key="1">
    <citation type="submission" date="2020-09" db="EMBL/GenBank/DDBJ databases">
        <title>Genome seq and assembly of Tianweitania sp.</title>
        <authorList>
            <person name="Chhetri G."/>
        </authorList>
    </citation>
    <scope>NUCLEOTIDE SEQUENCE</scope>
    <source>
        <strain evidence="9">Rool2</strain>
    </source>
</reference>
<evidence type="ECO:0000256" key="6">
    <source>
        <dbReference type="ARBA" id="ARBA00022833"/>
    </source>
</evidence>
<dbReference type="CDD" id="cd07723">
    <property type="entry name" value="hydroxyacylglutathione_hydrolase_MBL-fold"/>
    <property type="match status" value="1"/>
</dbReference>
<dbReference type="PANTHER" id="PTHR43705">
    <property type="entry name" value="HYDROXYACYLGLUTATHIONE HYDROLASE"/>
    <property type="match status" value="1"/>
</dbReference>
<name>A0A8J6U1S3_9HYPH</name>